<evidence type="ECO:0000259" key="1">
    <source>
        <dbReference type="Pfam" id="PF21906"/>
    </source>
</evidence>
<accession>A0A853DBB7</accession>
<dbReference type="SUPFAM" id="SSF55811">
    <property type="entry name" value="Nudix"/>
    <property type="match status" value="1"/>
</dbReference>
<gene>
    <name evidence="2" type="ORF">HNR15_001201</name>
</gene>
<dbReference type="InterPro" id="IPR015797">
    <property type="entry name" value="NUDIX_hydrolase-like_dom_sf"/>
</dbReference>
<dbReference type="EMBL" id="JACCFW010000001">
    <property type="protein sequence ID" value="NYJ74238.1"/>
    <property type="molecule type" value="Genomic_DNA"/>
</dbReference>
<dbReference type="Gene3D" id="1.10.10.10">
    <property type="entry name" value="Winged helix-like DNA-binding domain superfamily/Winged helix DNA-binding domain"/>
    <property type="match status" value="1"/>
</dbReference>
<keyword evidence="3" id="KW-1185">Reference proteome</keyword>
<dbReference type="InterPro" id="IPR036388">
    <property type="entry name" value="WH-like_DNA-bd_sf"/>
</dbReference>
<feature type="domain" description="NrtR DNA-binding winged helix" evidence="1">
    <location>
        <begin position="220"/>
        <end position="281"/>
    </location>
</feature>
<organism evidence="2 3">
    <name type="scientific">Allobranchiibius huperziae</name>
    <dbReference type="NCBI Taxonomy" id="1874116"/>
    <lineage>
        <taxon>Bacteria</taxon>
        <taxon>Bacillati</taxon>
        <taxon>Actinomycetota</taxon>
        <taxon>Actinomycetes</taxon>
        <taxon>Micrococcales</taxon>
        <taxon>Dermacoccaceae</taxon>
        <taxon>Allobranchiibius</taxon>
    </lineage>
</organism>
<name>A0A853DBB7_9MICO</name>
<dbReference type="Gene3D" id="3.90.79.10">
    <property type="entry name" value="Nucleoside Triphosphate Pyrophosphohydrolase"/>
    <property type="match status" value="1"/>
</dbReference>
<dbReference type="RefSeq" id="WP_179479952.1">
    <property type="nucleotide sequence ID" value="NZ_JACCFW010000001.1"/>
</dbReference>
<dbReference type="SUPFAM" id="SSF46785">
    <property type="entry name" value="Winged helix' DNA-binding domain"/>
    <property type="match status" value="1"/>
</dbReference>
<proteinExistence type="predicted"/>
<dbReference type="InterPro" id="IPR054105">
    <property type="entry name" value="WHD_NrtR"/>
</dbReference>
<dbReference type="AlphaFoldDB" id="A0A853DBB7"/>
<dbReference type="InterPro" id="IPR036390">
    <property type="entry name" value="WH_DNA-bd_sf"/>
</dbReference>
<comment type="caution">
    <text evidence="2">The sequence shown here is derived from an EMBL/GenBank/DDBJ whole genome shotgun (WGS) entry which is preliminary data.</text>
</comment>
<evidence type="ECO:0000313" key="3">
    <source>
        <dbReference type="Proteomes" id="UP000571817"/>
    </source>
</evidence>
<evidence type="ECO:0000313" key="2">
    <source>
        <dbReference type="EMBL" id="NYJ74238.1"/>
    </source>
</evidence>
<sequence>MSSSGRPAVGFRAELVAVVASVGEDGPAVLASGDPLQLPAGELRADHDSLQEGVRVFAAEQTGHTLGYVEQLYTFADLGRGDGTGRVISISYLGLTRADTTAAEWAGAYTLLPWEDRRSVGTDQALVDDLARWVRGVRGAAREAREERREHLFGTGSMPWRPELALQRYELLWEAGIVAESPRAKQVRAQSGVAMLHDHRRIVATGLSRLRSALQYRPVVFELMPPTFTLGQLQDVVEAIAGQDVHKQNFRRLVEQQHQLVEPTGDLSHGTGGRPARRYRFRREVFAERAQVGTKLPIPRGR</sequence>
<protein>
    <recommendedName>
        <fullName evidence="1">NrtR DNA-binding winged helix domain-containing protein</fullName>
    </recommendedName>
</protein>
<dbReference type="Proteomes" id="UP000571817">
    <property type="component" value="Unassembled WGS sequence"/>
</dbReference>
<dbReference type="PIRSF" id="PIRSF019423">
    <property type="entry name" value="NMN_biosyn"/>
    <property type="match status" value="1"/>
</dbReference>
<dbReference type="Pfam" id="PF21906">
    <property type="entry name" value="WHD_NrtR"/>
    <property type="match status" value="1"/>
</dbReference>
<dbReference type="InterPro" id="IPR011213">
    <property type="entry name" value="NMN_biosyn"/>
</dbReference>
<reference evidence="2 3" key="1">
    <citation type="submission" date="2020-07" db="EMBL/GenBank/DDBJ databases">
        <title>Sequencing the genomes of 1000 actinobacteria strains.</title>
        <authorList>
            <person name="Klenk H.-P."/>
        </authorList>
    </citation>
    <scope>NUCLEOTIDE SEQUENCE [LARGE SCALE GENOMIC DNA]</scope>
    <source>
        <strain evidence="2 3">DSM 29531</strain>
    </source>
</reference>